<gene>
    <name evidence="1" type="ORF">FCM35_KLT07569</name>
</gene>
<proteinExistence type="predicted"/>
<evidence type="ECO:0000313" key="1">
    <source>
        <dbReference type="EMBL" id="KAF3327451.1"/>
    </source>
</evidence>
<organism evidence="1 2">
    <name type="scientific">Carex littledalei</name>
    <dbReference type="NCBI Taxonomy" id="544730"/>
    <lineage>
        <taxon>Eukaryota</taxon>
        <taxon>Viridiplantae</taxon>
        <taxon>Streptophyta</taxon>
        <taxon>Embryophyta</taxon>
        <taxon>Tracheophyta</taxon>
        <taxon>Spermatophyta</taxon>
        <taxon>Magnoliopsida</taxon>
        <taxon>Liliopsida</taxon>
        <taxon>Poales</taxon>
        <taxon>Cyperaceae</taxon>
        <taxon>Cyperoideae</taxon>
        <taxon>Cariceae</taxon>
        <taxon>Carex</taxon>
        <taxon>Carex subgen. Euthyceras</taxon>
    </lineage>
</organism>
<evidence type="ECO:0000313" key="2">
    <source>
        <dbReference type="Proteomes" id="UP000623129"/>
    </source>
</evidence>
<reference evidence="1" key="1">
    <citation type="submission" date="2020-01" db="EMBL/GenBank/DDBJ databases">
        <title>Genome sequence of Kobresia littledalei, the first chromosome-level genome in the family Cyperaceae.</title>
        <authorList>
            <person name="Qu G."/>
        </authorList>
    </citation>
    <scope>NUCLEOTIDE SEQUENCE</scope>
    <source>
        <strain evidence="1">C.B.Clarke</strain>
        <tissue evidence="1">Leaf</tissue>
    </source>
</reference>
<dbReference type="Proteomes" id="UP000623129">
    <property type="component" value="Unassembled WGS sequence"/>
</dbReference>
<keyword evidence="2" id="KW-1185">Reference proteome</keyword>
<dbReference type="EMBL" id="SWLB01000017">
    <property type="protein sequence ID" value="KAF3327451.1"/>
    <property type="molecule type" value="Genomic_DNA"/>
</dbReference>
<protein>
    <submittedName>
        <fullName evidence="1">Uncharacterized protein</fullName>
    </submittedName>
</protein>
<accession>A0A833QSV5</accession>
<dbReference type="AlphaFoldDB" id="A0A833QSV5"/>
<sequence>MAMWHQVMASWAIADDVYCITSVERICLAQPHISYFSFIQLPCCKLYFSHCFSMVKPGRFNPCCNSISSSCNACACLSWLKHYKRRPFLPLSTNTAQTSATTTRGSSGIVWSTSKVGTSKLGFLLYQASKDRAATRYQQGSFMFVFIPVKLSYTGHNVHELHRLYRMQTSLMKELNQLDQNFNSYFDCHQRMEQAKEISGSNYRTSASVSGTSRYKQYYDIHSDGESDDINLGLTLGIGIGSRPKRATRINDTKSNSAGVARLYRALS</sequence>
<comment type="caution">
    <text evidence="1">The sequence shown here is derived from an EMBL/GenBank/DDBJ whole genome shotgun (WGS) entry which is preliminary data.</text>
</comment>
<name>A0A833QSV5_9POAL</name>